<feature type="domain" description="DUF2293" evidence="1">
    <location>
        <begin position="94"/>
        <end position="143"/>
    </location>
</feature>
<keyword evidence="3" id="KW-1185">Reference proteome</keyword>
<comment type="caution">
    <text evidence="2">The sequence shown here is derived from an EMBL/GenBank/DDBJ whole genome shotgun (WGS) entry which is preliminary data.</text>
</comment>
<protein>
    <recommendedName>
        <fullName evidence="1">DUF2293 domain-containing protein</fullName>
    </recommendedName>
</protein>
<dbReference type="EMBL" id="ML976615">
    <property type="protein sequence ID" value="KAF1848122.1"/>
    <property type="molecule type" value="Genomic_DNA"/>
</dbReference>
<sequence length="143" mass="15998">MTCELTVHPGMPMPKGYGFLPKGIRYKTLHCRKLTHEAGKPLYIVVDKKKQVGLRAPNSIIHQVHAQAKQTLPTRRAATEKRDAADITKAAAELASQFPRMPTNEKETVLKHGFRKHSGRVGRTSLLLLSRKVLLAVIAHVRH</sequence>
<dbReference type="GeneID" id="63850196"/>
<reference evidence="2" key="1">
    <citation type="submission" date="2020-01" db="EMBL/GenBank/DDBJ databases">
        <authorList>
            <consortium name="DOE Joint Genome Institute"/>
            <person name="Haridas S."/>
            <person name="Albert R."/>
            <person name="Binder M."/>
            <person name="Bloem J."/>
            <person name="Labutti K."/>
            <person name="Salamov A."/>
            <person name="Andreopoulos B."/>
            <person name="Baker S.E."/>
            <person name="Barry K."/>
            <person name="Bills G."/>
            <person name="Bluhm B.H."/>
            <person name="Cannon C."/>
            <person name="Castanera R."/>
            <person name="Culley D.E."/>
            <person name="Daum C."/>
            <person name="Ezra D."/>
            <person name="Gonzalez J.B."/>
            <person name="Henrissat B."/>
            <person name="Kuo A."/>
            <person name="Liang C."/>
            <person name="Lipzen A."/>
            <person name="Lutzoni F."/>
            <person name="Magnuson J."/>
            <person name="Mondo S."/>
            <person name="Nolan M."/>
            <person name="Ohm R."/>
            <person name="Pangilinan J."/>
            <person name="Park H.-J."/>
            <person name="Ramirez L."/>
            <person name="Alfaro M."/>
            <person name="Sun H."/>
            <person name="Tritt A."/>
            <person name="Yoshinaga Y."/>
            <person name="Zwiers L.-H."/>
            <person name="Turgeon B.G."/>
            <person name="Goodwin S.B."/>
            <person name="Spatafora J.W."/>
            <person name="Crous P.W."/>
            <person name="Grigoriev I.V."/>
        </authorList>
    </citation>
    <scope>NUCLEOTIDE SEQUENCE</scope>
    <source>
        <strain evidence="2">CBS 394.84</strain>
    </source>
</reference>
<evidence type="ECO:0000313" key="3">
    <source>
        <dbReference type="Proteomes" id="UP000800039"/>
    </source>
</evidence>
<dbReference type="AlphaFoldDB" id="A0A9P4LB88"/>
<dbReference type="InterPro" id="IPR018744">
    <property type="entry name" value="DUF2293"/>
</dbReference>
<dbReference type="Pfam" id="PF10056">
    <property type="entry name" value="DUF2293"/>
    <property type="match status" value="1"/>
</dbReference>
<name>A0A9P4LB88_9PLEO</name>
<evidence type="ECO:0000313" key="2">
    <source>
        <dbReference type="EMBL" id="KAF1848122.1"/>
    </source>
</evidence>
<dbReference type="RefSeq" id="XP_040790685.1">
    <property type="nucleotide sequence ID" value="XM_040932945.1"/>
</dbReference>
<dbReference type="PANTHER" id="PTHR38113:SF2">
    <property type="entry name" value="DUF2293 DOMAIN-CONTAINING PROTEIN"/>
    <property type="match status" value="1"/>
</dbReference>
<dbReference type="PANTHER" id="PTHR38113">
    <property type="match status" value="1"/>
</dbReference>
<dbReference type="OrthoDB" id="5381833at2759"/>
<accession>A0A9P4LB88</accession>
<dbReference type="Proteomes" id="UP000800039">
    <property type="component" value="Unassembled WGS sequence"/>
</dbReference>
<proteinExistence type="predicted"/>
<gene>
    <name evidence="2" type="ORF">K460DRAFT_364109</name>
</gene>
<organism evidence="2 3">
    <name type="scientific">Cucurbitaria berberidis CBS 394.84</name>
    <dbReference type="NCBI Taxonomy" id="1168544"/>
    <lineage>
        <taxon>Eukaryota</taxon>
        <taxon>Fungi</taxon>
        <taxon>Dikarya</taxon>
        <taxon>Ascomycota</taxon>
        <taxon>Pezizomycotina</taxon>
        <taxon>Dothideomycetes</taxon>
        <taxon>Pleosporomycetidae</taxon>
        <taxon>Pleosporales</taxon>
        <taxon>Pleosporineae</taxon>
        <taxon>Cucurbitariaceae</taxon>
        <taxon>Cucurbitaria</taxon>
    </lineage>
</organism>
<evidence type="ECO:0000259" key="1">
    <source>
        <dbReference type="Pfam" id="PF10056"/>
    </source>
</evidence>